<keyword evidence="1" id="KW-0723">Serine/threonine-protein kinase</keyword>
<comment type="caution">
    <text evidence="7">The sequence shown here is derived from an EMBL/GenBank/DDBJ whole genome shotgun (WGS) entry which is preliminary data.</text>
</comment>
<evidence type="ECO:0000313" key="7">
    <source>
        <dbReference type="EMBL" id="CAJ0963509.1"/>
    </source>
</evidence>
<keyword evidence="8" id="KW-1185">Reference proteome</keyword>
<evidence type="ECO:0000256" key="1">
    <source>
        <dbReference type="ARBA" id="ARBA00022527"/>
    </source>
</evidence>
<accession>A0ABN9MEF7</accession>
<dbReference type="InterPro" id="IPR008271">
    <property type="entry name" value="Ser/Thr_kinase_AS"/>
</dbReference>
<evidence type="ECO:0000256" key="3">
    <source>
        <dbReference type="ARBA" id="ARBA00022741"/>
    </source>
</evidence>
<organism evidence="7 8">
    <name type="scientific">Ranitomeya imitator</name>
    <name type="common">mimic poison frog</name>
    <dbReference type="NCBI Taxonomy" id="111125"/>
    <lineage>
        <taxon>Eukaryota</taxon>
        <taxon>Metazoa</taxon>
        <taxon>Chordata</taxon>
        <taxon>Craniata</taxon>
        <taxon>Vertebrata</taxon>
        <taxon>Euteleostomi</taxon>
        <taxon>Amphibia</taxon>
        <taxon>Batrachia</taxon>
        <taxon>Anura</taxon>
        <taxon>Neobatrachia</taxon>
        <taxon>Hyloidea</taxon>
        <taxon>Dendrobatidae</taxon>
        <taxon>Dendrobatinae</taxon>
        <taxon>Ranitomeya</taxon>
    </lineage>
</organism>
<dbReference type="PANTHER" id="PTHR24351">
    <property type="entry name" value="RIBOSOMAL PROTEIN S6 KINASE"/>
    <property type="match status" value="1"/>
</dbReference>
<feature type="domain" description="Protein kinase" evidence="6">
    <location>
        <begin position="1"/>
        <end position="185"/>
    </location>
</feature>
<proteinExistence type="predicted"/>
<keyword evidence="5" id="KW-0067">ATP-binding</keyword>
<evidence type="ECO:0000256" key="5">
    <source>
        <dbReference type="ARBA" id="ARBA00022840"/>
    </source>
</evidence>
<name>A0ABN9MEF7_9NEOB</name>
<keyword evidence="3" id="KW-0547">Nucleotide-binding</keyword>
<dbReference type="Proteomes" id="UP001176940">
    <property type="component" value="Unassembled WGS sequence"/>
</dbReference>
<evidence type="ECO:0000313" key="8">
    <source>
        <dbReference type="Proteomes" id="UP001176940"/>
    </source>
</evidence>
<dbReference type="Pfam" id="PF00069">
    <property type="entry name" value="Pkinase"/>
    <property type="match status" value="1"/>
</dbReference>
<dbReference type="SUPFAM" id="SSF56112">
    <property type="entry name" value="Protein kinase-like (PK-like)"/>
    <property type="match status" value="1"/>
</dbReference>
<dbReference type="SMART" id="SM00220">
    <property type="entry name" value="S_TKc"/>
    <property type="match status" value="1"/>
</dbReference>
<gene>
    <name evidence="7" type="ORF">RIMI_LOCUS18698180</name>
</gene>
<protein>
    <recommendedName>
        <fullName evidence="6">Protein kinase domain-containing protein</fullName>
    </recommendedName>
</protein>
<evidence type="ECO:0000256" key="2">
    <source>
        <dbReference type="ARBA" id="ARBA00022679"/>
    </source>
</evidence>
<keyword evidence="2" id="KW-0808">Transferase</keyword>
<dbReference type="PROSITE" id="PS00108">
    <property type="entry name" value="PROTEIN_KINASE_ST"/>
    <property type="match status" value="1"/>
</dbReference>
<reference evidence="7" key="1">
    <citation type="submission" date="2023-07" db="EMBL/GenBank/DDBJ databases">
        <authorList>
            <person name="Stuckert A."/>
        </authorList>
    </citation>
    <scope>NUCLEOTIDE SEQUENCE</scope>
</reference>
<sequence length="347" mass="38279">MEYLSGGDLTAFIKSRAPLDVCTTRFLAAEILSGIEFLHSRGIIHRDLKPGNILLDGDGHAKIADFGLAAMNVFGSQKISEFCGTPGYMAPEMLCRQPYNYTVDLFAFGVIVYKMATGSYPFKYGHCKPCYPNTMDSQLRDFIERIPVLETSKQMELHQVISGTEAQKPPITPEDQRLFCGFSYISNSWKTITGTEAQKPPITPEDQPLICGFSSISNSWKNSTGTEAQEPPITPEDQPLIRGFSSIGNSWKTITGTEAQEPPITPEDQQLICGFSSISNSWKTITGTEAQEPPITPEDQPLICGFSSISNSWKTITGTEAQEPPITPEGPAAVLRFLLYQQHVEEH</sequence>
<evidence type="ECO:0000259" key="6">
    <source>
        <dbReference type="PROSITE" id="PS50011"/>
    </source>
</evidence>
<dbReference type="Gene3D" id="1.10.510.10">
    <property type="entry name" value="Transferase(Phosphotransferase) domain 1"/>
    <property type="match status" value="1"/>
</dbReference>
<dbReference type="InterPro" id="IPR000719">
    <property type="entry name" value="Prot_kinase_dom"/>
</dbReference>
<dbReference type="InterPro" id="IPR011009">
    <property type="entry name" value="Kinase-like_dom_sf"/>
</dbReference>
<keyword evidence="4" id="KW-0418">Kinase</keyword>
<dbReference type="PROSITE" id="PS50011">
    <property type="entry name" value="PROTEIN_KINASE_DOM"/>
    <property type="match status" value="1"/>
</dbReference>
<dbReference type="EMBL" id="CAUEEQ010057756">
    <property type="protein sequence ID" value="CAJ0963509.1"/>
    <property type="molecule type" value="Genomic_DNA"/>
</dbReference>
<evidence type="ECO:0000256" key="4">
    <source>
        <dbReference type="ARBA" id="ARBA00022777"/>
    </source>
</evidence>